<dbReference type="Proteomes" id="UP001207918">
    <property type="component" value="Unassembled WGS sequence"/>
</dbReference>
<dbReference type="RefSeq" id="WP_265764762.1">
    <property type="nucleotide sequence ID" value="NZ_JAGGJA010000002.1"/>
</dbReference>
<name>A0ABT3PJE6_9BACT</name>
<evidence type="ECO:0000313" key="7">
    <source>
        <dbReference type="EMBL" id="MCW9706065.1"/>
    </source>
</evidence>
<evidence type="ECO:0000313" key="8">
    <source>
        <dbReference type="Proteomes" id="UP001207918"/>
    </source>
</evidence>
<dbReference type="CDD" id="cd08977">
    <property type="entry name" value="SusD"/>
    <property type="match status" value="1"/>
</dbReference>
<comment type="similarity">
    <text evidence="2">Belongs to the SusD family.</text>
</comment>
<keyword evidence="5" id="KW-0998">Cell outer membrane</keyword>
<dbReference type="Pfam" id="PF07980">
    <property type="entry name" value="SusD_RagB"/>
    <property type="match status" value="1"/>
</dbReference>
<dbReference type="Gene3D" id="1.25.40.390">
    <property type="match status" value="1"/>
</dbReference>
<keyword evidence="3" id="KW-0732">Signal</keyword>
<dbReference type="InterPro" id="IPR012944">
    <property type="entry name" value="SusD_RagB_dom"/>
</dbReference>
<dbReference type="SUPFAM" id="SSF48452">
    <property type="entry name" value="TPR-like"/>
    <property type="match status" value="1"/>
</dbReference>
<comment type="caution">
    <text evidence="7">The sequence shown here is derived from an EMBL/GenBank/DDBJ whole genome shotgun (WGS) entry which is preliminary data.</text>
</comment>
<protein>
    <submittedName>
        <fullName evidence="7">RagB/SusD family nutrient uptake outer membrane protein</fullName>
    </submittedName>
</protein>
<dbReference type="PROSITE" id="PS51257">
    <property type="entry name" value="PROKAR_LIPOPROTEIN"/>
    <property type="match status" value="1"/>
</dbReference>
<keyword evidence="4" id="KW-0472">Membrane</keyword>
<organism evidence="7 8">
    <name type="scientific">Fodinibius salsisoli</name>
    <dbReference type="NCBI Taxonomy" id="2820877"/>
    <lineage>
        <taxon>Bacteria</taxon>
        <taxon>Pseudomonadati</taxon>
        <taxon>Balneolota</taxon>
        <taxon>Balneolia</taxon>
        <taxon>Balneolales</taxon>
        <taxon>Balneolaceae</taxon>
        <taxon>Fodinibius</taxon>
    </lineage>
</organism>
<evidence type="ECO:0000256" key="2">
    <source>
        <dbReference type="ARBA" id="ARBA00006275"/>
    </source>
</evidence>
<dbReference type="InterPro" id="IPR011990">
    <property type="entry name" value="TPR-like_helical_dom_sf"/>
</dbReference>
<feature type="domain" description="RagB/SusD" evidence="6">
    <location>
        <begin position="332"/>
        <end position="487"/>
    </location>
</feature>
<reference evidence="7 8" key="1">
    <citation type="submission" date="2021-03" db="EMBL/GenBank/DDBJ databases">
        <title>Aliifodinibius sp. nov., a new bacterium isolated from saline soil.</title>
        <authorList>
            <person name="Galisteo C."/>
            <person name="De La Haba R."/>
            <person name="Sanchez-Porro C."/>
            <person name="Ventosa A."/>
        </authorList>
    </citation>
    <scope>NUCLEOTIDE SEQUENCE [LARGE SCALE GENOMIC DNA]</scope>
    <source>
        <strain evidence="7 8">1BSP15-2V2</strain>
    </source>
</reference>
<evidence type="ECO:0000256" key="5">
    <source>
        <dbReference type="ARBA" id="ARBA00023237"/>
    </source>
</evidence>
<keyword evidence="8" id="KW-1185">Reference proteome</keyword>
<dbReference type="EMBL" id="JAGGJA010000002">
    <property type="protein sequence ID" value="MCW9706065.1"/>
    <property type="molecule type" value="Genomic_DNA"/>
</dbReference>
<evidence type="ECO:0000256" key="3">
    <source>
        <dbReference type="ARBA" id="ARBA00022729"/>
    </source>
</evidence>
<comment type="subcellular location">
    <subcellularLocation>
        <location evidence="1">Cell outer membrane</location>
    </subcellularLocation>
</comment>
<evidence type="ECO:0000256" key="4">
    <source>
        <dbReference type="ARBA" id="ARBA00023136"/>
    </source>
</evidence>
<sequence>MKRLKNNLLLGFLASLGMVLIVGCSDMLEPKVYTELTPDTFFQSPADFENALVGIYDPFSSDWAGLYNADPKNYLLRGEVSTDLFYTPWYINYSEFTWGPAGFNGDQIYDKIRTVALATDLIDKMGNSDVDISQDLQARYVAEAKTLRAFIMYILLDYWGPVNPKLDPETLSDDEIIPRMSEEAYVQQMLTDLDEAIPNLDDKYNGDAENWGRMSKGVARMVKLRIHMHQKNWAEAESVGKELMNMGYSLMDDYEAVFNVEQNQEIIYAVPANGQSPNYYLTEILPPGFRSSVDGSITDGDGGWYGYWIPWEFYDKFSDNDARKETILDEYKDSGGNTIDARAEHQGAIPVKFTEFEGNGPDFSMDQPVFRYAEVLLSVAEAINEQDGPTAEALSLANQVRERSFDPADMPSWSGLGQEAFRDSLLLERGREFYAEGLRRTDLIRHGEYINRAQDRGLNAEDHHVLYPIPQEVITEGDGTIEQNPGYTQ</sequence>
<gene>
    <name evidence="7" type="ORF">J6I44_04340</name>
</gene>
<accession>A0ABT3PJE6</accession>
<proteinExistence type="inferred from homology"/>
<evidence type="ECO:0000259" key="6">
    <source>
        <dbReference type="Pfam" id="PF07980"/>
    </source>
</evidence>
<evidence type="ECO:0000256" key="1">
    <source>
        <dbReference type="ARBA" id="ARBA00004442"/>
    </source>
</evidence>